<name>A0ABV7G8C3_9PROT</name>
<accession>A0ABV7G8C3</accession>
<dbReference type="SUPFAM" id="SSF52540">
    <property type="entry name" value="P-loop containing nucleoside triphosphate hydrolases"/>
    <property type="match status" value="1"/>
</dbReference>
<comment type="caution">
    <text evidence="1">The sequence shown here is derived from an EMBL/GenBank/DDBJ whole genome shotgun (WGS) entry which is preliminary data.</text>
</comment>
<evidence type="ECO:0000313" key="1">
    <source>
        <dbReference type="EMBL" id="MFC3127237.1"/>
    </source>
</evidence>
<dbReference type="InterPro" id="IPR027417">
    <property type="entry name" value="P-loop_NTPase"/>
</dbReference>
<sequence length="223" mass="23394">MPASPAVLQDLRATLARIERGLPGDPPPPLSLCPAIDAHLPEGGLARGELHEIQAADPGAGLGFCALILGRLAGPVLWIGPGGADGVWAPGLQGLGLGAERLLLARYRQPADGLWVLEEALRSPALGSAVLQLDRLDMTASRRLQLAAEGSSRVGLLLRSVAEHGPSSAVTRWRVSSLPDVQARPRWQLDLLRCRAGRPAAWTVQVEAGVLRVEGIAARALSA</sequence>
<dbReference type="Gene3D" id="3.40.50.300">
    <property type="entry name" value="P-loop containing nucleotide triphosphate hydrolases"/>
    <property type="match status" value="1"/>
</dbReference>
<organism evidence="1 2">
    <name type="scientific">Teichococcus globiformis</name>
    <dbReference type="NCBI Taxonomy" id="2307229"/>
    <lineage>
        <taxon>Bacteria</taxon>
        <taxon>Pseudomonadati</taxon>
        <taxon>Pseudomonadota</taxon>
        <taxon>Alphaproteobacteria</taxon>
        <taxon>Acetobacterales</taxon>
        <taxon>Roseomonadaceae</taxon>
        <taxon>Roseomonas</taxon>
    </lineage>
</organism>
<dbReference type="EMBL" id="JBHRTN010000020">
    <property type="protein sequence ID" value="MFC3127237.1"/>
    <property type="molecule type" value="Genomic_DNA"/>
</dbReference>
<dbReference type="InterPro" id="IPR017026">
    <property type="entry name" value="ImuA"/>
</dbReference>
<evidence type="ECO:0000313" key="2">
    <source>
        <dbReference type="Proteomes" id="UP001595593"/>
    </source>
</evidence>
<dbReference type="RefSeq" id="WP_379599111.1">
    <property type="nucleotide sequence ID" value="NZ_JBHRTN010000020.1"/>
</dbReference>
<keyword evidence="2" id="KW-1185">Reference proteome</keyword>
<protein>
    <submittedName>
        <fullName evidence="1">ImuA family protein</fullName>
    </submittedName>
</protein>
<dbReference type="Proteomes" id="UP001595593">
    <property type="component" value="Unassembled WGS sequence"/>
</dbReference>
<gene>
    <name evidence="1" type="ORF">ACFOD4_19390</name>
</gene>
<proteinExistence type="predicted"/>
<dbReference type="PIRSF" id="PIRSF034285">
    <property type="entry name" value="UCP034285"/>
    <property type="match status" value="1"/>
</dbReference>
<reference evidence="2" key="1">
    <citation type="journal article" date="2019" name="Int. J. Syst. Evol. Microbiol.">
        <title>The Global Catalogue of Microorganisms (GCM) 10K type strain sequencing project: providing services to taxonomists for standard genome sequencing and annotation.</title>
        <authorList>
            <consortium name="The Broad Institute Genomics Platform"/>
            <consortium name="The Broad Institute Genome Sequencing Center for Infectious Disease"/>
            <person name="Wu L."/>
            <person name="Ma J."/>
        </authorList>
    </citation>
    <scope>NUCLEOTIDE SEQUENCE [LARGE SCALE GENOMIC DNA]</scope>
    <source>
        <strain evidence="2">KCTC 52094</strain>
    </source>
</reference>